<evidence type="ECO:0000313" key="1">
    <source>
        <dbReference type="EMBL" id="KAF1724582.1"/>
    </source>
</evidence>
<sequence length="234" mass="25031">MKRSVAADADAPGLSDHAAAIRALAQASAGDLQTTLRDLRTVLLSADPRALRRSVGFWGRLIGRDIRLAAEARSLRERSGILLRQAGFEAERLHRQHATLSGHAQRLRDACVQLQQEIDSLARRQAAAEGGTPAGTSRLAHLVTLRSAYEITASQLDLVAANALAIAERHAQQLPRLCVLLDQQQGVAAGAGHGMQLSSAMRTIDELEAHIEHLPVPSAAQATAAQRTQPQEAP</sequence>
<comment type="caution">
    <text evidence="1">The sequence shown here is derived from an EMBL/GenBank/DDBJ whole genome shotgun (WGS) entry which is preliminary data.</text>
</comment>
<organism evidence="1 2">
    <name type="scientific">Pseudoxanthomonas japonensis</name>
    <dbReference type="NCBI Taxonomy" id="69284"/>
    <lineage>
        <taxon>Bacteria</taxon>
        <taxon>Pseudomonadati</taxon>
        <taxon>Pseudomonadota</taxon>
        <taxon>Gammaproteobacteria</taxon>
        <taxon>Lysobacterales</taxon>
        <taxon>Lysobacteraceae</taxon>
        <taxon>Pseudoxanthomonas</taxon>
    </lineage>
</organism>
<gene>
    <name evidence="1" type="ORF">CSC78_12010</name>
</gene>
<name>A0ABQ6ZG08_9GAMM</name>
<dbReference type="Proteomes" id="UP000781710">
    <property type="component" value="Unassembled WGS sequence"/>
</dbReference>
<reference evidence="1 2" key="1">
    <citation type="submission" date="2017-10" db="EMBL/GenBank/DDBJ databases">
        <title>Whole genome sequencing of members of genus Pseudoxanthomonas.</title>
        <authorList>
            <person name="Kumar S."/>
            <person name="Bansal K."/>
            <person name="Kaur A."/>
            <person name="Patil P."/>
            <person name="Sharma S."/>
            <person name="Patil P.B."/>
        </authorList>
    </citation>
    <scope>NUCLEOTIDE SEQUENCE [LARGE SCALE GENOMIC DNA]</scope>
    <source>
        <strain evidence="1 2">DSM 17109</strain>
    </source>
</reference>
<dbReference type="EMBL" id="PDWW01000016">
    <property type="protein sequence ID" value="KAF1724582.1"/>
    <property type="molecule type" value="Genomic_DNA"/>
</dbReference>
<dbReference type="RefSeq" id="WP_162338088.1">
    <property type="nucleotide sequence ID" value="NZ_JBHSRQ010000014.1"/>
</dbReference>
<proteinExistence type="predicted"/>
<evidence type="ECO:0000313" key="2">
    <source>
        <dbReference type="Proteomes" id="UP000781710"/>
    </source>
</evidence>
<protein>
    <submittedName>
        <fullName evidence="1">Uncharacterized protein</fullName>
    </submittedName>
</protein>
<accession>A0ABQ6ZG08</accession>
<keyword evidence="2" id="KW-1185">Reference proteome</keyword>